<organism evidence="7 8">
    <name type="scientific">Brachybacterium kimchii</name>
    <dbReference type="NCBI Taxonomy" id="2942909"/>
    <lineage>
        <taxon>Bacteria</taxon>
        <taxon>Bacillati</taxon>
        <taxon>Actinomycetota</taxon>
        <taxon>Actinomycetes</taxon>
        <taxon>Micrococcales</taxon>
        <taxon>Dermabacteraceae</taxon>
        <taxon>Brachybacterium</taxon>
    </lineage>
</organism>
<dbReference type="Proteomes" id="UP001055868">
    <property type="component" value="Chromosome"/>
</dbReference>
<dbReference type="PANTHER" id="PTHR30055">
    <property type="entry name" value="HTH-TYPE TRANSCRIPTIONAL REGULATOR RUTR"/>
    <property type="match status" value="1"/>
</dbReference>
<protein>
    <submittedName>
        <fullName evidence="7">WHG domain-containing protein</fullName>
    </submittedName>
</protein>
<evidence type="ECO:0000256" key="1">
    <source>
        <dbReference type="ARBA" id="ARBA00023015"/>
    </source>
</evidence>
<accession>A0ABY4N7V3</accession>
<dbReference type="PANTHER" id="PTHR30055:SF243">
    <property type="entry name" value="HTH-TYPE TRANSCRIPTIONAL REGULATOR RV1816"/>
    <property type="match status" value="1"/>
</dbReference>
<dbReference type="SUPFAM" id="SSF48498">
    <property type="entry name" value="Tetracyclin repressor-like, C-terminal domain"/>
    <property type="match status" value="1"/>
</dbReference>
<dbReference type="SUPFAM" id="SSF46689">
    <property type="entry name" value="Homeodomain-like"/>
    <property type="match status" value="1"/>
</dbReference>
<dbReference type="Pfam" id="PF00440">
    <property type="entry name" value="TetR_N"/>
    <property type="match status" value="1"/>
</dbReference>
<dbReference type="InterPro" id="IPR001647">
    <property type="entry name" value="HTH_TetR"/>
</dbReference>
<evidence type="ECO:0000259" key="6">
    <source>
        <dbReference type="PROSITE" id="PS50977"/>
    </source>
</evidence>
<reference evidence="7" key="1">
    <citation type="submission" date="2022-05" db="EMBL/GenBank/DDBJ databases">
        <title>Genomic analysis of Brachybacterium sp. CBA3104.</title>
        <authorList>
            <person name="Roh S.W."/>
            <person name="Kim Y.B."/>
            <person name="Kim Y."/>
        </authorList>
    </citation>
    <scope>NUCLEOTIDE SEQUENCE</scope>
    <source>
        <strain evidence="7">CBA3104</strain>
    </source>
</reference>
<evidence type="ECO:0000256" key="5">
    <source>
        <dbReference type="SAM" id="MobiDB-lite"/>
    </source>
</evidence>
<evidence type="ECO:0000256" key="4">
    <source>
        <dbReference type="PROSITE-ProRule" id="PRU00335"/>
    </source>
</evidence>
<feature type="DNA-binding region" description="H-T-H motif" evidence="4">
    <location>
        <begin position="47"/>
        <end position="66"/>
    </location>
</feature>
<name>A0ABY4N7V3_9MICO</name>
<dbReference type="InterPro" id="IPR025996">
    <property type="entry name" value="MT1864/Rv1816-like_C"/>
</dbReference>
<dbReference type="InterPro" id="IPR009057">
    <property type="entry name" value="Homeodomain-like_sf"/>
</dbReference>
<proteinExistence type="predicted"/>
<dbReference type="PROSITE" id="PS50977">
    <property type="entry name" value="HTH_TETR_2"/>
    <property type="match status" value="1"/>
</dbReference>
<dbReference type="EMBL" id="CP097218">
    <property type="protein sequence ID" value="UQN29891.1"/>
    <property type="molecule type" value="Genomic_DNA"/>
</dbReference>
<feature type="compositionally biased region" description="Basic residues" evidence="5">
    <location>
        <begin position="11"/>
        <end position="20"/>
    </location>
</feature>
<feature type="domain" description="HTH tetR-type" evidence="6">
    <location>
        <begin position="24"/>
        <end position="84"/>
    </location>
</feature>
<keyword evidence="1" id="KW-0805">Transcription regulation</keyword>
<evidence type="ECO:0000256" key="3">
    <source>
        <dbReference type="ARBA" id="ARBA00023163"/>
    </source>
</evidence>
<sequence length="257" mass="26337">MEKPTSATSAKRARPRRSHAQARAEMREGILRVGGELLEKDGPAGLSVREIARGLDVASSAIYRHVSSRDDLLTLLLEDAFTDLADRVDAALADASTEGGAGKAALAALAGAMQRWAIEQPQRWALVYGTPVPGYAAPAERTTGPGTRVMARFMEILAAGESACGPSAQQGGYSGGRGSVLASAPGEAYSAVLAAGAAELGVDASPELVAASVLAWTGLVGLISAQLFGQLGADIAPHGDEMLAQWVDVTAGAFGLR</sequence>
<dbReference type="RefSeq" id="WP_249479075.1">
    <property type="nucleotide sequence ID" value="NZ_CP097218.1"/>
</dbReference>
<evidence type="ECO:0000256" key="2">
    <source>
        <dbReference type="ARBA" id="ARBA00023125"/>
    </source>
</evidence>
<dbReference type="InterPro" id="IPR036271">
    <property type="entry name" value="Tet_transcr_reg_TetR-rel_C_sf"/>
</dbReference>
<evidence type="ECO:0000313" key="7">
    <source>
        <dbReference type="EMBL" id="UQN29891.1"/>
    </source>
</evidence>
<gene>
    <name evidence="7" type="ORF">M4486_00630</name>
</gene>
<dbReference type="Pfam" id="PF13305">
    <property type="entry name" value="TetR_C_33"/>
    <property type="match status" value="1"/>
</dbReference>
<keyword evidence="2 4" id="KW-0238">DNA-binding</keyword>
<dbReference type="InterPro" id="IPR050109">
    <property type="entry name" value="HTH-type_TetR-like_transc_reg"/>
</dbReference>
<evidence type="ECO:0000313" key="8">
    <source>
        <dbReference type="Proteomes" id="UP001055868"/>
    </source>
</evidence>
<dbReference type="Gene3D" id="1.10.357.10">
    <property type="entry name" value="Tetracycline Repressor, domain 2"/>
    <property type="match status" value="1"/>
</dbReference>
<keyword evidence="8" id="KW-1185">Reference proteome</keyword>
<feature type="region of interest" description="Disordered" evidence="5">
    <location>
        <begin position="1"/>
        <end position="23"/>
    </location>
</feature>
<keyword evidence="3" id="KW-0804">Transcription</keyword>